<evidence type="ECO:0000313" key="2">
    <source>
        <dbReference type="Proteomes" id="UP000494183"/>
    </source>
</evidence>
<protein>
    <submittedName>
        <fullName evidence="1">Uncharacterized protein</fullName>
    </submittedName>
</protein>
<accession>A0A6S7F028</accession>
<organism evidence="1 2">
    <name type="scientific">Achromobacter insolitus</name>
    <dbReference type="NCBI Taxonomy" id="217204"/>
    <lineage>
        <taxon>Bacteria</taxon>
        <taxon>Pseudomonadati</taxon>
        <taxon>Pseudomonadota</taxon>
        <taxon>Betaproteobacteria</taxon>
        <taxon>Burkholderiales</taxon>
        <taxon>Alcaligenaceae</taxon>
        <taxon>Achromobacter</taxon>
    </lineage>
</organism>
<evidence type="ECO:0000313" key="1">
    <source>
        <dbReference type="EMBL" id="CAB3931652.1"/>
    </source>
</evidence>
<dbReference type="Proteomes" id="UP000494183">
    <property type="component" value="Unassembled WGS sequence"/>
</dbReference>
<name>A0A6S7F028_9BURK</name>
<dbReference type="EMBL" id="CADILH010000003">
    <property type="protein sequence ID" value="CAB3931652.1"/>
    <property type="molecule type" value="Genomic_DNA"/>
</dbReference>
<sequence length="857" mass="92853">MMRQECIEAVSQALGRSLTQAQSQYIENRIARAMRQIAADDLGAWRAMSEADRLSAAAERAAMDMQAEVALKERRIALTALRHDAMEAYLNRPGQQNPIEALARSLMFYADGKSGTLSVESTSQAIRNHALGQMLDVFDTAKGGLLGLVTDPAKTMAIARELRGTRTGDADAARAAQAFSDVAAQLRERFNRAGGDIGRLENWAFPQSHSQHLVATGGGGLKGDAARATWVDDAMAGLDRGRYVNEDGSLMTDSQIRELLSAAWETLATNGANKIEPGRGLPGRGMVANHGSAERILHFRDAESYIRYAEKYSESTILETMQRHVEGLARDIALTETFGPNPHLAFRYWRERATQQMKMREPDRTEKIEAKARWLDTVYQNTAGTKEPPVNAALAEGMDTYKALNVASRLGSASLVAAITDPATNALTAIHNGIPVWQVMANEVRTLNPANATDRRVALRAGLGVNQYLGAMNRWGMDGMARDGQVSGRIARYAGGMASAVMKFSGMNAVTRAGQQAFGSVLLDSLGEMTRAAGGLDAAPNARLARRLKDAGIGDTTYAVWKMAEPEDWRGMGDSVLTAESIYRIPDQALEATARAESTTPARIRERAATELMAYVDGETNMAIIEPGVRERTTLYGGTRRGTVGGEVLRGALQFKAFPISILMRHGARAMSMPTGIGKIGYSAALIGLTTLLGGVALQLGEVVSGRDPQDSTNPQFWTRALLKGGGLGIFGDLMFQDYTRYGSSVGALAAGPLGGDIEDLTKLVLANIQRGAEGKETDVGARAVRMLKGKTPFANLWYTKAATDRLLFNQLQELASPGYLRRMEQRARKEFQQQYYWRPGEASPGRAPDVGRILGE</sequence>
<gene>
    <name evidence="1" type="ORF">LMG6000_02261</name>
</gene>
<keyword evidence="2" id="KW-1185">Reference proteome</keyword>
<dbReference type="AlphaFoldDB" id="A0A6S7F028"/>
<proteinExistence type="predicted"/>
<reference evidence="1 2" key="1">
    <citation type="submission" date="2020-04" db="EMBL/GenBank/DDBJ databases">
        <authorList>
            <person name="De Canck E."/>
        </authorList>
    </citation>
    <scope>NUCLEOTIDE SEQUENCE [LARGE SCALE GENOMIC DNA]</scope>
    <source>
        <strain evidence="1 2">LMG 6000</strain>
    </source>
</reference>
<dbReference type="RefSeq" id="WP_175201655.1">
    <property type="nucleotide sequence ID" value="NZ_CADILH010000003.1"/>
</dbReference>